<keyword evidence="3" id="KW-0378">Hydrolase</keyword>
<dbReference type="KEGG" id="cai:Caci_1144"/>
<feature type="transmembrane region" description="Helical" evidence="11">
    <location>
        <begin position="47"/>
        <end position="71"/>
    </location>
</feature>
<evidence type="ECO:0000313" key="13">
    <source>
        <dbReference type="EMBL" id="ACU70070.1"/>
    </source>
</evidence>
<feature type="domain" description="Peptidase S11 D-alanyl-D-alanine carboxypeptidase A N-terminal" evidence="12">
    <location>
        <begin position="116"/>
        <end position="307"/>
    </location>
</feature>
<dbReference type="Pfam" id="PF00768">
    <property type="entry name" value="Peptidase_S11"/>
    <property type="match status" value="1"/>
</dbReference>
<dbReference type="HOGENOM" id="CLU_011372_1_0_11"/>
<keyword evidence="2" id="KW-0732">Signal</keyword>
<protein>
    <submittedName>
        <fullName evidence="13">Peptidase S11 D-alanyl-D-alanine carboxypeptidase 1</fullName>
    </submittedName>
</protein>
<evidence type="ECO:0000313" key="14">
    <source>
        <dbReference type="Proteomes" id="UP000000851"/>
    </source>
</evidence>
<accession>C7Q5X3</accession>
<dbReference type="Gene3D" id="3.40.710.10">
    <property type="entry name" value="DD-peptidase/beta-lactamase superfamily"/>
    <property type="match status" value="1"/>
</dbReference>
<evidence type="ECO:0000256" key="2">
    <source>
        <dbReference type="ARBA" id="ARBA00022729"/>
    </source>
</evidence>
<proteinExistence type="inferred from homology"/>
<evidence type="ECO:0000256" key="10">
    <source>
        <dbReference type="SAM" id="MobiDB-lite"/>
    </source>
</evidence>
<feature type="active site" evidence="7">
    <location>
        <position position="188"/>
    </location>
</feature>
<dbReference type="Proteomes" id="UP000000851">
    <property type="component" value="Chromosome"/>
</dbReference>
<evidence type="ECO:0000256" key="3">
    <source>
        <dbReference type="ARBA" id="ARBA00022801"/>
    </source>
</evidence>
<dbReference type="MEROPS" id="S11.002"/>
<comment type="similarity">
    <text evidence="1 9">Belongs to the peptidase S11 family.</text>
</comment>
<dbReference type="PRINTS" id="PR00725">
    <property type="entry name" value="DADACBPTASE1"/>
</dbReference>
<evidence type="ECO:0000256" key="1">
    <source>
        <dbReference type="ARBA" id="ARBA00007164"/>
    </source>
</evidence>
<evidence type="ECO:0000256" key="9">
    <source>
        <dbReference type="RuleBase" id="RU004016"/>
    </source>
</evidence>
<feature type="active site" description="Acyl-ester intermediate" evidence="7">
    <location>
        <position position="124"/>
    </location>
</feature>
<dbReference type="GO" id="GO:0008360">
    <property type="term" value="P:regulation of cell shape"/>
    <property type="evidence" value="ECO:0007669"/>
    <property type="project" value="UniProtKB-KW"/>
</dbReference>
<keyword evidence="6" id="KW-0961">Cell wall biogenesis/degradation</keyword>
<keyword evidence="11" id="KW-0472">Membrane</keyword>
<dbReference type="InterPro" id="IPR018044">
    <property type="entry name" value="Peptidase_S11"/>
</dbReference>
<feature type="compositionally biased region" description="Basic and acidic residues" evidence="10">
    <location>
        <begin position="1"/>
        <end position="10"/>
    </location>
</feature>
<dbReference type="AlphaFoldDB" id="C7Q5X3"/>
<feature type="compositionally biased region" description="Basic and acidic residues" evidence="10">
    <location>
        <begin position="28"/>
        <end position="37"/>
    </location>
</feature>
<dbReference type="GO" id="GO:0006508">
    <property type="term" value="P:proteolysis"/>
    <property type="evidence" value="ECO:0007669"/>
    <property type="project" value="InterPro"/>
</dbReference>
<evidence type="ECO:0000256" key="5">
    <source>
        <dbReference type="ARBA" id="ARBA00022984"/>
    </source>
</evidence>
<keyword evidence="5" id="KW-0573">Peptidoglycan synthesis</keyword>
<name>C7Q5X3_CATAD</name>
<dbReference type="InterPro" id="IPR012338">
    <property type="entry name" value="Beta-lactam/transpept-like"/>
</dbReference>
<feature type="active site" description="Proton acceptor" evidence="7">
    <location>
        <position position="127"/>
    </location>
</feature>
<dbReference type="InParanoid" id="C7Q5X3"/>
<sequence length="348" mass="36101">MPHPELEKPAAESAPETEAALKKTATKTADKKTESPKKSRRRRVRTAVITTFSALILGGGAMAAVLAAHGFDSPATPDLNQVAPNYHDFAASLPWPSDGETALWAQNIGSLGSSGDQEPVPIASVAKVMTAYVVLRDHPLSDGQAGPDIVVDQQAADESSLRDESSAPVHAGQHLSERTLLELMLVPSANNVARLLGRWDAGTQDAFVAEMNAAAVSLGMKNTTYTDPSGLDSSTRSTAVDQMQLAKVALTDPVLLALTAEPATQVPDDPASLLTNTDALLGSDGVVGGKTGSSTPAGGALMWAAHRTLDGEDHLVLGVVLHQSSGTTPELGLAAALLASRRLVEAMD</sequence>
<dbReference type="GO" id="GO:0071555">
    <property type="term" value="P:cell wall organization"/>
    <property type="evidence" value="ECO:0007669"/>
    <property type="project" value="UniProtKB-KW"/>
</dbReference>
<reference evidence="13 14" key="1">
    <citation type="journal article" date="2009" name="Stand. Genomic Sci.">
        <title>Complete genome sequence of Catenulispora acidiphila type strain (ID 139908).</title>
        <authorList>
            <person name="Copeland A."/>
            <person name="Lapidus A."/>
            <person name="Glavina Del Rio T."/>
            <person name="Nolan M."/>
            <person name="Lucas S."/>
            <person name="Chen F."/>
            <person name="Tice H."/>
            <person name="Cheng J.F."/>
            <person name="Bruce D."/>
            <person name="Goodwin L."/>
            <person name="Pitluck S."/>
            <person name="Mikhailova N."/>
            <person name="Pati A."/>
            <person name="Ivanova N."/>
            <person name="Mavromatis K."/>
            <person name="Chen A."/>
            <person name="Palaniappan K."/>
            <person name="Chain P."/>
            <person name="Land M."/>
            <person name="Hauser L."/>
            <person name="Chang Y.J."/>
            <person name="Jeffries C.D."/>
            <person name="Chertkov O."/>
            <person name="Brettin T."/>
            <person name="Detter J.C."/>
            <person name="Han C."/>
            <person name="Ali Z."/>
            <person name="Tindall B.J."/>
            <person name="Goker M."/>
            <person name="Bristow J."/>
            <person name="Eisen J.A."/>
            <person name="Markowitz V."/>
            <person name="Hugenholtz P."/>
            <person name="Kyrpides N.C."/>
            <person name="Klenk H.P."/>
        </authorList>
    </citation>
    <scope>NUCLEOTIDE SEQUENCE [LARGE SCALE GENOMIC DNA]</scope>
    <source>
        <strain evidence="14">DSM 44928 / JCM 14897 / NBRC 102108 / NRRL B-24433 / ID139908</strain>
    </source>
</reference>
<evidence type="ECO:0000256" key="4">
    <source>
        <dbReference type="ARBA" id="ARBA00022960"/>
    </source>
</evidence>
<dbReference type="SUPFAM" id="SSF56601">
    <property type="entry name" value="beta-lactamase/transpeptidase-like"/>
    <property type="match status" value="1"/>
</dbReference>
<feature type="region of interest" description="Disordered" evidence="10">
    <location>
        <begin position="1"/>
        <end position="44"/>
    </location>
</feature>
<dbReference type="InterPro" id="IPR001967">
    <property type="entry name" value="Peptidase_S11_N"/>
</dbReference>
<keyword evidence="11" id="KW-1133">Transmembrane helix</keyword>
<dbReference type="PANTHER" id="PTHR21581">
    <property type="entry name" value="D-ALANYL-D-ALANINE CARBOXYPEPTIDASE"/>
    <property type="match status" value="1"/>
</dbReference>
<keyword evidence="13" id="KW-0121">Carboxypeptidase</keyword>
<dbReference type="eggNOG" id="COG1686">
    <property type="taxonomic scope" value="Bacteria"/>
</dbReference>
<gene>
    <name evidence="13" type="ordered locus">Caci_1144</name>
</gene>
<dbReference type="GO" id="GO:0009002">
    <property type="term" value="F:serine-type D-Ala-D-Ala carboxypeptidase activity"/>
    <property type="evidence" value="ECO:0007669"/>
    <property type="project" value="InterPro"/>
</dbReference>
<evidence type="ECO:0000256" key="11">
    <source>
        <dbReference type="SAM" id="Phobius"/>
    </source>
</evidence>
<evidence type="ECO:0000259" key="12">
    <source>
        <dbReference type="Pfam" id="PF00768"/>
    </source>
</evidence>
<keyword evidence="13" id="KW-0645">Protease</keyword>
<organism evidence="13 14">
    <name type="scientific">Catenulispora acidiphila (strain DSM 44928 / JCM 14897 / NBRC 102108 / NRRL B-24433 / ID139908)</name>
    <dbReference type="NCBI Taxonomy" id="479433"/>
    <lineage>
        <taxon>Bacteria</taxon>
        <taxon>Bacillati</taxon>
        <taxon>Actinomycetota</taxon>
        <taxon>Actinomycetes</taxon>
        <taxon>Catenulisporales</taxon>
        <taxon>Catenulisporaceae</taxon>
        <taxon>Catenulispora</taxon>
    </lineage>
</organism>
<keyword evidence="14" id="KW-1185">Reference proteome</keyword>
<dbReference type="EMBL" id="CP001700">
    <property type="protein sequence ID" value="ACU70070.1"/>
    <property type="molecule type" value="Genomic_DNA"/>
</dbReference>
<evidence type="ECO:0000256" key="6">
    <source>
        <dbReference type="ARBA" id="ARBA00023316"/>
    </source>
</evidence>
<evidence type="ECO:0000256" key="8">
    <source>
        <dbReference type="PIRSR" id="PIRSR618044-2"/>
    </source>
</evidence>
<keyword evidence="4" id="KW-0133">Cell shape</keyword>
<dbReference type="RefSeq" id="WP_012785364.1">
    <property type="nucleotide sequence ID" value="NC_013131.1"/>
</dbReference>
<dbReference type="PANTHER" id="PTHR21581:SF33">
    <property type="entry name" value="D-ALANYL-D-ALANINE CARBOXYPEPTIDASE DACB"/>
    <property type="match status" value="1"/>
</dbReference>
<feature type="compositionally biased region" description="Low complexity" evidence="10">
    <location>
        <begin position="11"/>
        <end position="27"/>
    </location>
</feature>
<dbReference type="GO" id="GO:0009252">
    <property type="term" value="P:peptidoglycan biosynthetic process"/>
    <property type="evidence" value="ECO:0007669"/>
    <property type="project" value="UniProtKB-KW"/>
</dbReference>
<dbReference type="STRING" id="479433.Caci_1144"/>
<keyword evidence="11" id="KW-0812">Transmembrane</keyword>
<feature type="binding site" evidence="8">
    <location>
        <position position="290"/>
    </location>
    <ligand>
        <name>substrate</name>
    </ligand>
</feature>
<evidence type="ECO:0000256" key="7">
    <source>
        <dbReference type="PIRSR" id="PIRSR618044-1"/>
    </source>
</evidence>